<dbReference type="AlphaFoldDB" id="A0A0U3TXZ4"/>
<organism evidence="2">
    <name type="scientific">Chrysomya megacephala</name>
    <name type="common">Oriental latrine fly</name>
    <name type="synonym">Musca megacephala</name>
    <dbReference type="NCBI Taxonomy" id="115424"/>
    <lineage>
        <taxon>Eukaryota</taxon>
        <taxon>Metazoa</taxon>
        <taxon>Ecdysozoa</taxon>
        <taxon>Arthropoda</taxon>
        <taxon>Hexapoda</taxon>
        <taxon>Insecta</taxon>
        <taxon>Pterygota</taxon>
        <taxon>Neoptera</taxon>
        <taxon>Endopterygota</taxon>
        <taxon>Diptera</taxon>
        <taxon>Brachycera</taxon>
        <taxon>Muscomorpha</taxon>
        <taxon>Oestroidea</taxon>
        <taxon>Calliphoridae</taxon>
        <taxon>Chrysomyinae</taxon>
        <taxon>Chrysomya</taxon>
    </lineage>
</organism>
<accession>A0A0U3TXZ4</accession>
<dbReference type="EMBL" id="KP783489">
    <property type="protein sequence ID" value="ALV82729.1"/>
    <property type="molecule type" value="mRNA"/>
</dbReference>
<protein>
    <submittedName>
        <fullName evidence="2">Metallothionein-like protein</fullName>
    </submittedName>
</protein>
<reference evidence="2" key="1">
    <citation type="submission" date="2015-02" db="EMBL/GenBank/DDBJ databases">
        <authorList>
            <person name="Chooi Y.-H."/>
        </authorList>
    </citation>
    <scope>NUCLEOTIDE SEQUENCE</scope>
</reference>
<gene>
    <name evidence="2" type="primary">MT3</name>
</gene>
<name>A0A0U3TXZ4_CHRMG</name>
<proteinExistence type="evidence at transcript level"/>
<evidence type="ECO:0000256" key="1">
    <source>
        <dbReference type="SAM" id="MobiDB-lite"/>
    </source>
</evidence>
<sequence length="91" mass="10348">MPCKGCNKDCKCSFQECGEKCDCCTHCKCINKVSHSHHDNCPKGHCHDSKEHSHEHGQGHEHGHDHDHCKEGHGHGHSDTHHGEKHHQHHH</sequence>
<evidence type="ECO:0000313" key="2">
    <source>
        <dbReference type="EMBL" id="ALV82729.1"/>
    </source>
</evidence>
<feature type="region of interest" description="Disordered" evidence="1">
    <location>
        <begin position="44"/>
        <end position="91"/>
    </location>
</feature>
<feature type="compositionally biased region" description="Basic and acidic residues" evidence="1">
    <location>
        <begin position="44"/>
        <end position="82"/>
    </location>
</feature>